<feature type="compositionally biased region" description="Polar residues" evidence="1">
    <location>
        <begin position="190"/>
        <end position="199"/>
    </location>
</feature>
<gene>
    <name evidence="4" type="ORF">HINF_LOCUS5415</name>
    <name evidence="5" type="ORF">HINF_LOCUS73742</name>
</gene>
<dbReference type="SMART" id="SM00717">
    <property type="entry name" value="SANT"/>
    <property type="match status" value="1"/>
</dbReference>
<dbReference type="SUPFAM" id="SSF46689">
    <property type="entry name" value="Homeodomain-like"/>
    <property type="match status" value="1"/>
</dbReference>
<feature type="compositionally biased region" description="Basic and acidic residues" evidence="1">
    <location>
        <begin position="162"/>
        <end position="189"/>
    </location>
</feature>
<feature type="domain" description="SANT" evidence="2">
    <location>
        <begin position="108"/>
        <end position="158"/>
    </location>
</feature>
<feature type="domain" description="HTH myb-type" evidence="3">
    <location>
        <begin position="113"/>
        <end position="158"/>
    </location>
</feature>
<evidence type="ECO:0000259" key="2">
    <source>
        <dbReference type="PROSITE" id="PS51293"/>
    </source>
</evidence>
<dbReference type="PROSITE" id="PS51293">
    <property type="entry name" value="SANT"/>
    <property type="match status" value="1"/>
</dbReference>
<reference evidence="5 6" key="2">
    <citation type="submission" date="2024-07" db="EMBL/GenBank/DDBJ databases">
        <authorList>
            <person name="Akdeniz Z."/>
        </authorList>
    </citation>
    <scope>NUCLEOTIDE SEQUENCE [LARGE SCALE GENOMIC DNA]</scope>
</reference>
<comment type="caution">
    <text evidence="4">The sequence shown here is derived from an EMBL/GenBank/DDBJ whole genome shotgun (WGS) entry which is preliminary data.</text>
</comment>
<keyword evidence="6" id="KW-1185">Reference proteome</keyword>
<dbReference type="Proteomes" id="UP001642409">
    <property type="component" value="Unassembled WGS sequence"/>
</dbReference>
<protein>
    <submittedName>
        <fullName evidence="4">SANT/Myb domain</fullName>
    </submittedName>
    <submittedName>
        <fullName evidence="5">SANT/Myb_domain</fullName>
    </submittedName>
</protein>
<dbReference type="AlphaFoldDB" id="A0AA86THI8"/>
<dbReference type="InterPro" id="IPR017884">
    <property type="entry name" value="SANT_dom"/>
</dbReference>
<dbReference type="EMBL" id="CAXDID020000611">
    <property type="protein sequence ID" value="CAL6106439.1"/>
    <property type="molecule type" value="Genomic_DNA"/>
</dbReference>
<dbReference type="InterPro" id="IPR009057">
    <property type="entry name" value="Homeodomain-like_sf"/>
</dbReference>
<name>A0AA86THI8_9EUKA</name>
<sequence>MFHSSIVDGYSEPVRSSVAFYYYYQFSIKNQQIICLIIIITIQKIKLCIKKTKSSLSNWATLTCILEVIHTFQKVTLHSIKYVCNPSYLNSKINFYFFRFNISLLQMKYGQVWTEEDLQQFLDLFEKYDTDFRQIAAEMNRTYSQIRSHYYNLLRKPNNPARKREEKETQPSALKDEKAASSHQTDRQKTNSNTSQPSSENRETSVIKYKQADNDLVSFIRFDEME</sequence>
<evidence type="ECO:0000313" key="6">
    <source>
        <dbReference type="Proteomes" id="UP001642409"/>
    </source>
</evidence>
<accession>A0AA86THI8</accession>
<evidence type="ECO:0000313" key="4">
    <source>
        <dbReference type="EMBL" id="CAI9917770.1"/>
    </source>
</evidence>
<proteinExistence type="predicted"/>
<dbReference type="InterPro" id="IPR017930">
    <property type="entry name" value="Myb_dom"/>
</dbReference>
<feature type="compositionally biased region" description="Basic and acidic residues" evidence="1">
    <location>
        <begin position="200"/>
        <end position="209"/>
    </location>
</feature>
<feature type="region of interest" description="Disordered" evidence="1">
    <location>
        <begin position="155"/>
        <end position="209"/>
    </location>
</feature>
<dbReference type="Gene3D" id="1.10.10.60">
    <property type="entry name" value="Homeodomain-like"/>
    <property type="match status" value="1"/>
</dbReference>
<dbReference type="Pfam" id="PF00249">
    <property type="entry name" value="Myb_DNA-binding"/>
    <property type="match status" value="1"/>
</dbReference>
<evidence type="ECO:0000313" key="5">
    <source>
        <dbReference type="EMBL" id="CAL6106439.1"/>
    </source>
</evidence>
<organism evidence="4">
    <name type="scientific">Hexamita inflata</name>
    <dbReference type="NCBI Taxonomy" id="28002"/>
    <lineage>
        <taxon>Eukaryota</taxon>
        <taxon>Metamonada</taxon>
        <taxon>Diplomonadida</taxon>
        <taxon>Hexamitidae</taxon>
        <taxon>Hexamitinae</taxon>
        <taxon>Hexamita</taxon>
    </lineage>
</organism>
<evidence type="ECO:0000259" key="3">
    <source>
        <dbReference type="PROSITE" id="PS51294"/>
    </source>
</evidence>
<reference evidence="4" key="1">
    <citation type="submission" date="2023-06" db="EMBL/GenBank/DDBJ databases">
        <authorList>
            <person name="Kurt Z."/>
        </authorList>
    </citation>
    <scope>NUCLEOTIDE SEQUENCE</scope>
</reference>
<dbReference type="CDD" id="cd00167">
    <property type="entry name" value="SANT"/>
    <property type="match status" value="1"/>
</dbReference>
<dbReference type="PROSITE" id="PS51294">
    <property type="entry name" value="HTH_MYB"/>
    <property type="match status" value="1"/>
</dbReference>
<dbReference type="EMBL" id="CATOUU010000139">
    <property type="protein sequence ID" value="CAI9917770.1"/>
    <property type="molecule type" value="Genomic_DNA"/>
</dbReference>
<evidence type="ECO:0000256" key="1">
    <source>
        <dbReference type="SAM" id="MobiDB-lite"/>
    </source>
</evidence>
<dbReference type="InterPro" id="IPR001005">
    <property type="entry name" value="SANT/Myb"/>
</dbReference>